<dbReference type="AlphaFoldDB" id="W4EL04"/>
<evidence type="ECO:0000313" key="2">
    <source>
        <dbReference type="EMBL" id="ETT80929.1"/>
    </source>
</evidence>
<protein>
    <submittedName>
        <fullName evidence="2">Uncharacterized protein</fullName>
    </submittedName>
</protein>
<comment type="caution">
    <text evidence="2">The sequence shown here is derived from an EMBL/GenBank/DDBJ whole genome shotgun (WGS) entry which is preliminary data.</text>
</comment>
<proteinExistence type="predicted"/>
<sequence>MNKSKINTFCKFFVVFTMFLLFYLIPNNLGVSAKELVEEKDINIKVHNGDEAKLLKTSSSKAYLLTVDSYPLAGGISIGVSTKGSAMQQVTVKITAYGTNGSIDSKTGKVSYQGITKKVKTFYNVQPWTNKQIAFVDLPVRSLNTKYKFEITARTKKGDLNKGSSTGYYHVKKNKYSNWNKGTFVSTPASIEFHYKKHGKDKYVQAVNIEDYLNKAKAFHSKVKKLKKSSKNYKLTVTKGGNSKGKKVLPSKKVTQRNPKGKYALMHNSSKDSYRLLSFGGN</sequence>
<evidence type="ECO:0000256" key="1">
    <source>
        <dbReference type="SAM" id="MobiDB-lite"/>
    </source>
</evidence>
<name>W4EL04_9BACL</name>
<keyword evidence="3" id="KW-1185">Reference proteome</keyword>
<dbReference type="EMBL" id="ASQA01000042">
    <property type="protein sequence ID" value="ETT80929.1"/>
    <property type="molecule type" value="Genomic_DNA"/>
</dbReference>
<feature type="region of interest" description="Disordered" evidence="1">
    <location>
        <begin position="239"/>
        <end position="259"/>
    </location>
</feature>
<gene>
    <name evidence="2" type="ORF">C176_19479</name>
</gene>
<organism evidence="2 3">
    <name type="scientific">Viridibacillus arenosi FSL R5-213</name>
    <dbReference type="NCBI Taxonomy" id="1227360"/>
    <lineage>
        <taxon>Bacteria</taxon>
        <taxon>Bacillati</taxon>
        <taxon>Bacillota</taxon>
        <taxon>Bacilli</taxon>
        <taxon>Bacillales</taxon>
        <taxon>Caryophanaceae</taxon>
        <taxon>Viridibacillus</taxon>
    </lineage>
</organism>
<reference evidence="2 3" key="1">
    <citation type="journal article" date="2014" name="BMC Genomics">
        <title>Genomic comparison of sporeforming bacilli isolated from milk.</title>
        <authorList>
            <person name="Moreno Switt A.I."/>
            <person name="Andrus A.D."/>
            <person name="Ranieri M.L."/>
            <person name="Orsi R.H."/>
            <person name="Ivy R."/>
            <person name="den Bakker H.C."/>
            <person name="Martin N.H."/>
            <person name="Wiedmann M."/>
            <person name="Boor K.J."/>
        </authorList>
    </citation>
    <scope>NUCLEOTIDE SEQUENCE [LARGE SCALE GENOMIC DNA]</scope>
    <source>
        <strain evidence="2 3">FSL R5-213</strain>
    </source>
</reference>
<dbReference type="Proteomes" id="UP000019062">
    <property type="component" value="Unassembled WGS sequence"/>
</dbReference>
<accession>W4EL04</accession>
<evidence type="ECO:0000313" key="3">
    <source>
        <dbReference type="Proteomes" id="UP000019062"/>
    </source>
</evidence>
<dbReference type="RefSeq" id="WP_038190051.1">
    <property type="nucleotide sequence ID" value="NZ_ASQA01000042.1"/>
</dbReference>